<evidence type="ECO:0000259" key="3">
    <source>
        <dbReference type="Pfam" id="PF00501"/>
    </source>
</evidence>
<dbReference type="EMBL" id="JARAWC010000003">
    <property type="protein sequence ID" value="MDX2959052.1"/>
    <property type="molecule type" value="Genomic_DNA"/>
</dbReference>
<dbReference type="GeneID" id="69806623"/>
<dbReference type="Proteomes" id="UP001272987">
    <property type="component" value="Unassembled WGS sequence"/>
</dbReference>
<dbReference type="InterPro" id="IPR045851">
    <property type="entry name" value="AMP-bd_C_sf"/>
</dbReference>
<sequence length="521" mass="54995">MTMTDEISVAGTTVGGPRVDHLLTRAAQRAPGRVAVRSATESISYAELDALTDRCAALVQGLVAEPGEVVAIAGLMDPEFASLFFGISRAGAVSAVLNPFLPAERLAHVLTTSGARVAVLSPEMYERIATVRGRVPLLETVILTRPAEGQGAPPLLADLLAAAPEAADPSGVTDDPDALACLQFTSGTTGSAKACRLSHRNLTVNAAQTVHAQQVDESSVVFNCLPTFHLMHLTLAVTAVATHVLWPGTDSVASVRAADRLRATHYYSLPVRLARLAADPALSGLEAPSLRAVFSGGSSLSKPAGLALAQQFGVPVVQGYGLAETSPSMHLGTPDRPKPGSCGQVVPGGESRIVDVDSRAVLPPGEKGEIQVRGPQLMQGYLGRSLSQDTDADGWFSTGDVGSLDSEGFLFWTDRIKDTFKCDNWLVSPTEIERVLLRHPAVDDCVVVDAPDEERGAVACALVVRRGTEAAPDDFAAYVNPRVPYYEALHRVVLVDAIPRSATGKVERRLLRDRLLGGELG</sequence>
<evidence type="ECO:0000256" key="2">
    <source>
        <dbReference type="ARBA" id="ARBA00022598"/>
    </source>
</evidence>
<dbReference type="EMBL" id="JARAWP010000030">
    <property type="protein sequence ID" value="MDX3023900.1"/>
    <property type="molecule type" value="Genomic_DNA"/>
</dbReference>
<evidence type="ECO:0000313" key="7">
    <source>
        <dbReference type="Proteomes" id="UP001272987"/>
    </source>
</evidence>
<keyword evidence="2" id="KW-0436">Ligase</keyword>
<dbReference type="GO" id="GO:0016405">
    <property type="term" value="F:CoA-ligase activity"/>
    <property type="evidence" value="ECO:0007669"/>
    <property type="project" value="TreeGrafter"/>
</dbReference>
<dbReference type="Gene3D" id="3.30.300.30">
    <property type="match status" value="1"/>
</dbReference>
<comment type="caution">
    <text evidence="5">The sequence shown here is derived from an EMBL/GenBank/DDBJ whole genome shotgun (WGS) entry which is preliminary data.</text>
</comment>
<dbReference type="PANTHER" id="PTHR24096">
    <property type="entry name" value="LONG-CHAIN-FATTY-ACID--COA LIGASE"/>
    <property type="match status" value="1"/>
</dbReference>
<dbReference type="InterPro" id="IPR000873">
    <property type="entry name" value="AMP-dep_synth/lig_dom"/>
</dbReference>
<dbReference type="AlphaFoldDB" id="A0AAP6B6F9"/>
<evidence type="ECO:0000313" key="6">
    <source>
        <dbReference type="EMBL" id="MDX3023900.1"/>
    </source>
</evidence>
<dbReference type="InterPro" id="IPR025110">
    <property type="entry name" value="AMP-bd_C"/>
</dbReference>
<dbReference type="PANTHER" id="PTHR24096:SF149">
    <property type="entry name" value="AMP-BINDING DOMAIN-CONTAINING PROTEIN-RELATED"/>
    <property type="match status" value="1"/>
</dbReference>
<dbReference type="Pfam" id="PF00501">
    <property type="entry name" value="AMP-binding"/>
    <property type="match status" value="1"/>
</dbReference>
<evidence type="ECO:0000259" key="4">
    <source>
        <dbReference type="Pfam" id="PF13193"/>
    </source>
</evidence>
<gene>
    <name evidence="5" type="ORF">PV399_04855</name>
    <name evidence="6" type="ORF">PV666_39420</name>
</gene>
<feature type="domain" description="AMP-dependent synthetase/ligase" evidence="3">
    <location>
        <begin position="24"/>
        <end position="382"/>
    </location>
</feature>
<dbReference type="SUPFAM" id="SSF56801">
    <property type="entry name" value="Acetyl-CoA synthetase-like"/>
    <property type="match status" value="1"/>
</dbReference>
<evidence type="ECO:0000313" key="5">
    <source>
        <dbReference type="EMBL" id="MDX2959052.1"/>
    </source>
</evidence>
<dbReference type="Pfam" id="PF13193">
    <property type="entry name" value="AMP-binding_C"/>
    <property type="match status" value="1"/>
</dbReference>
<proteinExistence type="inferred from homology"/>
<feature type="domain" description="AMP-binding enzyme C-terminal" evidence="4">
    <location>
        <begin position="431"/>
        <end position="505"/>
    </location>
</feature>
<reference evidence="5 7" key="1">
    <citation type="journal article" date="2023" name="Microb. Genom.">
        <title>Mesoterricola silvestris gen. nov., sp. nov., Mesoterricola sediminis sp. nov., Geothrix oryzae sp. nov., Geothrix edaphica sp. nov., Geothrix rubra sp. nov., and Geothrix limicola sp. nov., six novel members of Acidobacteriota isolated from soils.</title>
        <authorList>
            <person name="Weisberg A.J."/>
            <person name="Pearce E."/>
            <person name="Kramer C.G."/>
            <person name="Chang J.H."/>
            <person name="Clarke C.R."/>
        </authorList>
    </citation>
    <scope>NUCLEOTIDE SEQUENCE</scope>
    <source>
        <strain evidence="6 7">NB05-1H</strain>
        <strain evidence="5">NRRL_B-16521</strain>
    </source>
</reference>
<evidence type="ECO:0000313" key="8">
    <source>
        <dbReference type="Proteomes" id="UP001282288"/>
    </source>
</evidence>
<dbReference type="InterPro" id="IPR042099">
    <property type="entry name" value="ANL_N_sf"/>
</dbReference>
<dbReference type="InterPro" id="IPR020845">
    <property type="entry name" value="AMP-binding_CS"/>
</dbReference>
<accession>A0AAP6B6F9</accession>
<protein>
    <submittedName>
        <fullName evidence="5">Class I adenylate-forming enzyme family protein</fullName>
    </submittedName>
</protein>
<comment type="similarity">
    <text evidence="1">Belongs to the ATP-dependent AMP-binding enzyme family.</text>
</comment>
<dbReference type="Proteomes" id="UP001282288">
    <property type="component" value="Unassembled WGS sequence"/>
</dbReference>
<dbReference type="PROSITE" id="PS00455">
    <property type="entry name" value="AMP_BINDING"/>
    <property type="match status" value="1"/>
</dbReference>
<dbReference type="Gene3D" id="3.40.50.12780">
    <property type="entry name" value="N-terminal domain of ligase-like"/>
    <property type="match status" value="1"/>
</dbReference>
<dbReference type="RefSeq" id="WP_010359643.1">
    <property type="nucleotide sequence ID" value="NZ_BCML01000021.1"/>
</dbReference>
<evidence type="ECO:0000256" key="1">
    <source>
        <dbReference type="ARBA" id="ARBA00006432"/>
    </source>
</evidence>
<keyword evidence="7" id="KW-1185">Reference proteome</keyword>
<organism evidence="5 8">
    <name type="scientific">Streptomyces acidiscabies</name>
    <dbReference type="NCBI Taxonomy" id="42234"/>
    <lineage>
        <taxon>Bacteria</taxon>
        <taxon>Bacillati</taxon>
        <taxon>Actinomycetota</taxon>
        <taxon>Actinomycetes</taxon>
        <taxon>Kitasatosporales</taxon>
        <taxon>Streptomycetaceae</taxon>
        <taxon>Streptomyces</taxon>
    </lineage>
</organism>
<name>A0AAP6B6F9_9ACTN</name>